<organism evidence="1 2">
    <name type="scientific">Mycolicibacterium confluentis</name>
    <dbReference type="NCBI Taxonomy" id="28047"/>
    <lineage>
        <taxon>Bacteria</taxon>
        <taxon>Bacillati</taxon>
        <taxon>Actinomycetota</taxon>
        <taxon>Actinomycetes</taxon>
        <taxon>Mycobacteriales</taxon>
        <taxon>Mycobacteriaceae</taxon>
        <taxon>Mycolicibacterium</taxon>
    </lineage>
</organism>
<evidence type="ECO:0000313" key="2">
    <source>
        <dbReference type="Proteomes" id="UP000466931"/>
    </source>
</evidence>
<sequence length="72" mass="7903">MNHDLSERMRQVVAELEALGVPHRDPELAAVSMALLIEDVFGVLLSDSDITPDLGSAPEGLHRIFDRLPGRL</sequence>
<name>A0A7I7Y0K5_9MYCO</name>
<dbReference type="RefSeq" id="WP_085148928.1">
    <property type="nucleotide sequence ID" value="NZ_AP022612.1"/>
</dbReference>
<reference evidence="1" key="2">
    <citation type="submission" date="2020-02" db="EMBL/GenBank/DDBJ databases">
        <authorList>
            <person name="Matsumoto Y."/>
            <person name="Motooka D."/>
            <person name="Nakamura S."/>
        </authorList>
    </citation>
    <scope>NUCLEOTIDE SEQUENCE</scope>
    <source>
        <strain evidence="1">JCM 13671</strain>
    </source>
</reference>
<proteinExistence type="predicted"/>
<dbReference type="Proteomes" id="UP000466931">
    <property type="component" value="Chromosome"/>
</dbReference>
<gene>
    <name evidence="1" type="ORF">MCNF_34890</name>
</gene>
<dbReference type="EMBL" id="AP022612">
    <property type="protein sequence ID" value="BBZ34884.1"/>
    <property type="molecule type" value="Genomic_DNA"/>
</dbReference>
<evidence type="ECO:0000313" key="1">
    <source>
        <dbReference type="EMBL" id="BBZ34884.1"/>
    </source>
</evidence>
<dbReference type="AlphaFoldDB" id="A0A7I7Y0K5"/>
<keyword evidence="2" id="KW-1185">Reference proteome</keyword>
<accession>A0A7I7Y0K5</accession>
<protein>
    <submittedName>
        <fullName evidence="1">Uncharacterized protein</fullName>
    </submittedName>
</protein>
<reference evidence="1" key="1">
    <citation type="journal article" date="2019" name="Emerg. Microbes Infect.">
        <title>Comprehensive subspecies identification of 175 nontuberculous mycobacteria species based on 7547 genomic profiles.</title>
        <authorList>
            <person name="Matsumoto Y."/>
            <person name="Kinjo T."/>
            <person name="Motooka D."/>
            <person name="Nabeya D."/>
            <person name="Jung N."/>
            <person name="Uechi K."/>
            <person name="Horii T."/>
            <person name="Iida T."/>
            <person name="Fujita J."/>
            <person name="Nakamura S."/>
        </authorList>
    </citation>
    <scope>NUCLEOTIDE SEQUENCE [LARGE SCALE GENOMIC DNA]</scope>
    <source>
        <strain evidence="1">JCM 13671</strain>
    </source>
</reference>